<evidence type="ECO:0000313" key="9">
    <source>
        <dbReference type="Proteomes" id="UP000834106"/>
    </source>
</evidence>
<keyword evidence="6 7" id="KW-0472">Membrane</keyword>
<feature type="transmembrane region" description="Helical" evidence="7">
    <location>
        <begin position="203"/>
        <end position="221"/>
    </location>
</feature>
<sequence>MQRRVQGWPKKSFVEKELVVKMEEDARVRPCLNRGRATMINLVSTGVPTPRRLEGKYKAMVVTLFLGLGSLVSWNSMLAIGDYYYNLFPGYHPERVLTIVYQPFALGTMSFFAGLAASGALTSGLSTMTKAAFDKSRNGLRKGVRKYQVALIAMYNVLVLIGRYTPLVESIKLESRKGLLIASLLRFLLIPAFYFTSKYGDQGYIILLVSFLGLTNGHLIVDVLTAAPKGYKAPEQNALGNLLVLFLLFGIFSGVALDWLWIIGNGKF</sequence>
<reference evidence="8" key="1">
    <citation type="submission" date="2023-05" db="EMBL/GenBank/DDBJ databases">
        <authorList>
            <person name="Huff M."/>
        </authorList>
    </citation>
    <scope>NUCLEOTIDE SEQUENCE</scope>
</reference>
<evidence type="ECO:0000256" key="1">
    <source>
        <dbReference type="ARBA" id="ARBA00004141"/>
    </source>
</evidence>
<keyword evidence="5 7" id="KW-1133">Transmembrane helix</keyword>
<dbReference type="AlphaFoldDB" id="A0AAD2AEJ7"/>
<evidence type="ECO:0000256" key="6">
    <source>
        <dbReference type="ARBA" id="ARBA00023136"/>
    </source>
</evidence>
<comment type="subcellular location">
    <subcellularLocation>
        <location evidence="1">Membrane</location>
        <topology evidence="1">Multi-pass membrane protein</topology>
    </subcellularLocation>
</comment>
<gene>
    <name evidence="8" type="ORF">FPE_LOCUS31300</name>
</gene>
<evidence type="ECO:0000256" key="4">
    <source>
        <dbReference type="ARBA" id="ARBA00022692"/>
    </source>
</evidence>
<feature type="transmembrane region" description="Helical" evidence="7">
    <location>
        <begin position="147"/>
        <end position="166"/>
    </location>
</feature>
<comment type="similarity">
    <text evidence="2">Belongs to the SLC29A/ENT transporter (TC 2.A.57) family.</text>
</comment>
<keyword evidence="4 7" id="KW-0812">Transmembrane</keyword>
<dbReference type="InterPro" id="IPR002259">
    <property type="entry name" value="Eqnu_transpt"/>
</dbReference>
<feature type="transmembrane region" description="Helical" evidence="7">
    <location>
        <begin position="61"/>
        <end position="84"/>
    </location>
</feature>
<evidence type="ECO:0000256" key="2">
    <source>
        <dbReference type="ARBA" id="ARBA00007965"/>
    </source>
</evidence>
<name>A0AAD2AEJ7_9LAMI</name>
<feature type="transmembrane region" description="Helical" evidence="7">
    <location>
        <begin position="241"/>
        <end position="263"/>
    </location>
</feature>
<dbReference type="Pfam" id="PF01733">
    <property type="entry name" value="Nucleoside_tran"/>
    <property type="match status" value="1"/>
</dbReference>
<evidence type="ECO:0000256" key="7">
    <source>
        <dbReference type="SAM" id="Phobius"/>
    </source>
</evidence>
<accession>A0AAD2AEJ7</accession>
<evidence type="ECO:0000256" key="5">
    <source>
        <dbReference type="ARBA" id="ARBA00022989"/>
    </source>
</evidence>
<dbReference type="PANTHER" id="PTHR10332">
    <property type="entry name" value="EQUILIBRATIVE NUCLEOSIDE TRANSPORTER"/>
    <property type="match status" value="1"/>
</dbReference>
<dbReference type="EMBL" id="OU503055">
    <property type="protein sequence ID" value="CAI9783870.1"/>
    <property type="molecule type" value="Genomic_DNA"/>
</dbReference>
<proteinExistence type="inferred from homology"/>
<protein>
    <submittedName>
        <fullName evidence="8">Uncharacterized protein</fullName>
    </submittedName>
</protein>
<evidence type="ECO:0000313" key="8">
    <source>
        <dbReference type="EMBL" id="CAI9783870.1"/>
    </source>
</evidence>
<dbReference type="Proteomes" id="UP000834106">
    <property type="component" value="Chromosome 20"/>
</dbReference>
<evidence type="ECO:0000256" key="3">
    <source>
        <dbReference type="ARBA" id="ARBA00022448"/>
    </source>
</evidence>
<dbReference type="PANTHER" id="PTHR10332:SF38">
    <property type="entry name" value="EQUILIBRATIVE NUCLEOTIDE TRANSPORTER 3-RELATED"/>
    <property type="match status" value="1"/>
</dbReference>
<keyword evidence="9" id="KW-1185">Reference proteome</keyword>
<dbReference type="GO" id="GO:0005337">
    <property type="term" value="F:nucleoside transmembrane transporter activity"/>
    <property type="evidence" value="ECO:0007669"/>
    <property type="project" value="InterPro"/>
</dbReference>
<organism evidence="8 9">
    <name type="scientific">Fraxinus pennsylvanica</name>
    <dbReference type="NCBI Taxonomy" id="56036"/>
    <lineage>
        <taxon>Eukaryota</taxon>
        <taxon>Viridiplantae</taxon>
        <taxon>Streptophyta</taxon>
        <taxon>Embryophyta</taxon>
        <taxon>Tracheophyta</taxon>
        <taxon>Spermatophyta</taxon>
        <taxon>Magnoliopsida</taxon>
        <taxon>eudicotyledons</taxon>
        <taxon>Gunneridae</taxon>
        <taxon>Pentapetalae</taxon>
        <taxon>asterids</taxon>
        <taxon>lamiids</taxon>
        <taxon>Lamiales</taxon>
        <taxon>Oleaceae</taxon>
        <taxon>Oleeae</taxon>
        <taxon>Fraxinus</taxon>
    </lineage>
</organism>
<feature type="transmembrane region" description="Helical" evidence="7">
    <location>
        <begin position="104"/>
        <end position="126"/>
    </location>
</feature>
<dbReference type="GO" id="GO:0005886">
    <property type="term" value="C:plasma membrane"/>
    <property type="evidence" value="ECO:0007669"/>
    <property type="project" value="TreeGrafter"/>
</dbReference>
<feature type="transmembrane region" description="Helical" evidence="7">
    <location>
        <begin position="178"/>
        <end position="196"/>
    </location>
</feature>
<keyword evidence="3" id="KW-0813">Transport</keyword>